<evidence type="ECO:0000313" key="9">
    <source>
        <dbReference type="EMBL" id="NIA68344.1"/>
    </source>
</evidence>
<protein>
    <recommendedName>
        <fullName evidence="2">histidine kinase</fullName>
        <ecNumber evidence="2">2.7.13.3</ecNumber>
    </recommendedName>
</protein>
<keyword evidence="7" id="KW-0175">Coiled coil</keyword>
<dbReference type="Proteomes" id="UP000761264">
    <property type="component" value="Unassembled WGS sequence"/>
</dbReference>
<dbReference type="CDD" id="cd00075">
    <property type="entry name" value="HATPase"/>
    <property type="match status" value="1"/>
</dbReference>
<keyword evidence="5 9" id="KW-0418">Kinase</keyword>
<evidence type="ECO:0000256" key="5">
    <source>
        <dbReference type="ARBA" id="ARBA00022777"/>
    </source>
</evidence>
<dbReference type="InterPro" id="IPR050736">
    <property type="entry name" value="Sensor_HK_Regulatory"/>
</dbReference>
<gene>
    <name evidence="9" type="ORF">HBA54_07045</name>
</gene>
<dbReference type="FunFam" id="3.30.565.10:FF:000006">
    <property type="entry name" value="Sensor histidine kinase WalK"/>
    <property type="match status" value="1"/>
</dbReference>
<comment type="caution">
    <text evidence="9">The sequence shown here is derived from an EMBL/GenBank/DDBJ whole genome shotgun (WGS) entry which is preliminary data.</text>
</comment>
<dbReference type="InterPro" id="IPR005467">
    <property type="entry name" value="His_kinase_dom"/>
</dbReference>
<dbReference type="SUPFAM" id="SSF55785">
    <property type="entry name" value="PYP-like sensor domain (PAS domain)"/>
    <property type="match status" value="2"/>
</dbReference>
<keyword evidence="10" id="KW-1185">Reference proteome</keyword>
<dbReference type="InterPro" id="IPR035965">
    <property type="entry name" value="PAS-like_dom_sf"/>
</dbReference>
<feature type="coiled-coil region" evidence="7">
    <location>
        <begin position="241"/>
        <end position="286"/>
    </location>
</feature>
<dbReference type="EC" id="2.7.13.3" evidence="2"/>
<dbReference type="EMBL" id="JAAQPH010000004">
    <property type="protein sequence ID" value="NIA68344.1"/>
    <property type="molecule type" value="Genomic_DNA"/>
</dbReference>
<name>A0A967EVT7_9PROT</name>
<dbReference type="SMART" id="SM00387">
    <property type="entry name" value="HATPase_c"/>
    <property type="match status" value="1"/>
</dbReference>
<dbReference type="SUPFAM" id="SSF47384">
    <property type="entry name" value="Homodimeric domain of signal transducing histidine kinase"/>
    <property type="match status" value="1"/>
</dbReference>
<dbReference type="Pfam" id="PF00512">
    <property type="entry name" value="HisKA"/>
    <property type="match status" value="1"/>
</dbReference>
<dbReference type="RefSeq" id="WP_167222820.1">
    <property type="nucleotide sequence ID" value="NZ_JAAQPH010000004.1"/>
</dbReference>
<evidence type="ECO:0000256" key="7">
    <source>
        <dbReference type="SAM" id="Coils"/>
    </source>
</evidence>
<keyword evidence="4" id="KW-0808">Transferase</keyword>
<reference evidence="9" key="1">
    <citation type="submission" date="2020-03" db="EMBL/GenBank/DDBJ databases">
        <title>Genome of Pelagibius litoralis DSM 21314T.</title>
        <authorList>
            <person name="Wang G."/>
        </authorList>
    </citation>
    <scope>NUCLEOTIDE SEQUENCE</scope>
    <source>
        <strain evidence="9">DSM 21314</strain>
    </source>
</reference>
<proteinExistence type="predicted"/>
<keyword evidence="6" id="KW-0902">Two-component regulatory system</keyword>
<dbReference type="SUPFAM" id="SSF55874">
    <property type="entry name" value="ATPase domain of HSP90 chaperone/DNA topoisomerase II/histidine kinase"/>
    <property type="match status" value="1"/>
</dbReference>
<dbReference type="PRINTS" id="PR00344">
    <property type="entry name" value="BCTRLSENSOR"/>
</dbReference>
<dbReference type="AlphaFoldDB" id="A0A967EVT7"/>
<dbReference type="InterPro" id="IPR003594">
    <property type="entry name" value="HATPase_dom"/>
</dbReference>
<accession>A0A967EVT7</accession>
<dbReference type="InterPro" id="IPR004358">
    <property type="entry name" value="Sig_transdc_His_kin-like_C"/>
</dbReference>
<dbReference type="SMART" id="SM00388">
    <property type="entry name" value="HisKA"/>
    <property type="match status" value="1"/>
</dbReference>
<comment type="catalytic activity">
    <reaction evidence="1">
        <text>ATP + protein L-histidine = ADP + protein N-phospho-L-histidine.</text>
        <dbReference type="EC" id="2.7.13.3"/>
    </reaction>
</comment>
<evidence type="ECO:0000256" key="3">
    <source>
        <dbReference type="ARBA" id="ARBA00022553"/>
    </source>
</evidence>
<organism evidence="9 10">
    <name type="scientific">Pelagibius litoralis</name>
    <dbReference type="NCBI Taxonomy" id="374515"/>
    <lineage>
        <taxon>Bacteria</taxon>
        <taxon>Pseudomonadati</taxon>
        <taxon>Pseudomonadota</taxon>
        <taxon>Alphaproteobacteria</taxon>
        <taxon>Rhodospirillales</taxon>
        <taxon>Rhodovibrionaceae</taxon>
        <taxon>Pelagibius</taxon>
    </lineage>
</organism>
<evidence type="ECO:0000313" key="10">
    <source>
        <dbReference type="Proteomes" id="UP000761264"/>
    </source>
</evidence>
<dbReference type="CDD" id="cd00082">
    <property type="entry name" value="HisKA"/>
    <property type="match status" value="1"/>
</dbReference>
<dbReference type="PROSITE" id="PS50109">
    <property type="entry name" value="HIS_KIN"/>
    <property type="match status" value="1"/>
</dbReference>
<evidence type="ECO:0000256" key="6">
    <source>
        <dbReference type="ARBA" id="ARBA00023012"/>
    </source>
</evidence>
<dbReference type="Gene3D" id="1.10.287.130">
    <property type="match status" value="1"/>
</dbReference>
<evidence type="ECO:0000259" key="8">
    <source>
        <dbReference type="PROSITE" id="PS50109"/>
    </source>
</evidence>
<dbReference type="Pfam" id="PF02518">
    <property type="entry name" value="HATPase_c"/>
    <property type="match status" value="1"/>
</dbReference>
<dbReference type="GO" id="GO:0000155">
    <property type="term" value="F:phosphorelay sensor kinase activity"/>
    <property type="evidence" value="ECO:0007669"/>
    <property type="project" value="InterPro"/>
</dbReference>
<dbReference type="InterPro" id="IPR036097">
    <property type="entry name" value="HisK_dim/P_sf"/>
</dbReference>
<dbReference type="InterPro" id="IPR036890">
    <property type="entry name" value="HATPase_C_sf"/>
</dbReference>
<dbReference type="Gene3D" id="3.30.450.20">
    <property type="entry name" value="PAS domain"/>
    <property type="match status" value="1"/>
</dbReference>
<evidence type="ECO:0000256" key="4">
    <source>
        <dbReference type="ARBA" id="ARBA00022679"/>
    </source>
</evidence>
<dbReference type="PANTHER" id="PTHR43711:SF31">
    <property type="entry name" value="HISTIDINE KINASE"/>
    <property type="match status" value="1"/>
</dbReference>
<evidence type="ECO:0000256" key="1">
    <source>
        <dbReference type="ARBA" id="ARBA00000085"/>
    </source>
</evidence>
<evidence type="ECO:0000256" key="2">
    <source>
        <dbReference type="ARBA" id="ARBA00012438"/>
    </source>
</evidence>
<feature type="domain" description="Histidine kinase" evidence="8">
    <location>
        <begin position="293"/>
        <end position="511"/>
    </location>
</feature>
<dbReference type="PANTHER" id="PTHR43711">
    <property type="entry name" value="TWO-COMPONENT HISTIDINE KINASE"/>
    <property type="match status" value="1"/>
</dbReference>
<dbReference type="InterPro" id="IPR003661">
    <property type="entry name" value="HisK_dim/P_dom"/>
</dbReference>
<keyword evidence="3" id="KW-0597">Phosphoprotein</keyword>
<sequence length="523" mass="57928">MGHQAKQTIKTCDTLAPYDLLHTPIWVFDVSRHRIWWANRRAVAFWRAESLADLLARDYSSDSATVRQRLAQVVENTPPGEVALEAWTLYPDSTPITVLLAATPVTIEDGQQAILIESSGPLDLKGDDETLRLLEATRYTSLMVSVFSSEGLLLSRNPAAVETFGARPVAAGRRDLAEHFDNAGLAVELRETVLSGTSFHRDLRIATAQGQRWHQVHCQRGRDPRSGEWVIVMTETDINDRVEAEARLANLNIELEKRVRERTIELEDISSQAVVARDQAEKANRTKSEFLANMSHELRTPLNAILGFSETIHLGVFGPINSRYQDYVYDINHSARHLLSLIDGLLDLAKIESGKMILQESEVDLPKLLEEAVQMIGATSHGRSKEFRLVFEEQNINLLGDLRLLKQVAINLLTNAAKFSPEKGTITVSVNKPGTQLEIRITDEGRGIDAGKLDLVFRPYEQSAVKAVASEGTGLGLPIARSFVELHGGSLHLESEKGKGTTAVVKLPGKRVFYDSRHSSPAA</sequence>
<dbReference type="Gene3D" id="3.30.565.10">
    <property type="entry name" value="Histidine kinase-like ATPase, C-terminal domain"/>
    <property type="match status" value="1"/>
</dbReference>